<dbReference type="AlphaFoldDB" id="A0A918ILP3"/>
<dbReference type="PANTHER" id="PTHR43318:SF1">
    <property type="entry name" value="POLYSACCHARIDE BIOSYNTHESIS PROTEIN EPSC-RELATED"/>
    <property type="match status" value="1"/>
</dbReference>
<evidence type="ECO:0000259" key="2">
    <source>
        <dbReference type="Pfam" id="PF02719"/>
    </source>
</evidence>
<keyword evidence="4" id="KW-1185">Reference proteome</keyword>
<organism evidence="3 4">
    <name type="scientific">Arenibacter certesii</name>
    <dbReference type="NCBI Taxonomy" id="228955"/>
    <lineage>
        <taxon>Bacteria</taxon>
        <taxon>Pseudomonadati</taxon>
        <taxon>Bacteroidota</taxon>
        <taxon>Flavobacteriia</taxon>
        <taxon>Flavobacteriales</taxon>
        <taxon>Flavobacteriaceae</taxon>
        <taxon>Arenibacter</taxon>
    </lineage>
</organism>
<dbReference type="InterPro" id="IPR036291">
    <property type="entry name" value="NAD(P)-bd_dom_sf"/>
</dbReference>
<comment type="caution">
    <text evidence="3">The sequence shown here is derived from an EMBL/GenBank/DDBJ whole genome shotgun (WGS) entry which is preliminary data.</text>
</comment>
<dbReference type="Proteomes" id="UP000634668">
    <property type="component" value="Unassembled WGS sequence"/>
</dbReference>
<dbReference type="PANTHER" id="PTHR43318">
    <property type="entry name" value="UDP-N-ACETYLGLUCOSAMINE 4,6-DEHYDRATASE"/>
    <property type="match status" value="1"/>
</dbReference>
<gene>
    <name evidence="3" type="ORF">GCM10007383_01430</name>
</gene>
<dbReference type="Pfam" id="PF02719">
    <property type="entry name" value="Polysacc_synt_2"/>
    <property type="match status" value="1"/>
</dbReference>
<dbReference type="Gene3D" id="3.40.50.720">
    <property type="entry name" value="NAD(P)-binding Rossmann-like Domain"/>
    <property type="match status" value="2"/>
</dbReference>
<reference evidence="3" key="1">
    <citation type="journal article" date="2014" name="Int. J. Syst. Evol. Microbiol.">
        <title>Complete genome sequence of Corynebacterium casei LMG S-19264T (=DSM 44701T), isolated from a smear-ripened cheese.</title>
        <authorList>
            <consortium name="US DOE Joint Genome Institute (JGI-PGF)"/>
            <person name="Walter F."/>
            <person name="Albersmeier A."/>
            <person name="Kalinowski J."/>
            <person name="Ruckert C."/>
        </authorList>
    </citation>
    <scope>NUCLEOTIDE SEQUENCE</scope>
    <source>
        <strain evidence="3">KCTC 12113</strain>
    </source>
</reference>
<accession>A0A918ILP3</accession>
<dbReference type="SUPFAM" id="SSF51735">
    <property type="entry name" value="NAD(P)-binding Rossmann-fold domains"/>
    <property type="match status" value="1"/>
</dbReference>
<dbReference type="InterPro" id="IPR003869">
    <property type="entry name" value="Polysac_CapD-like"/>
</dbReference>
<protein>
    <submittedName>
        <fullName evidence="3">Nucleoside-diphosphate sugar epimerase</fullName>
    </submittedName>
</protein>
<name>A0A918ILP3_9FLAO</name>
<evidence type="ECO:0000256" key="1">
    <source>
        <dbReference type="ARBA" id="ARBA00007430"/>
    </source>
</evidence>
<evidence type="ECO:0000313" key="3">
    <source>
        <dbReference type="EMBL" id="GGW22079.1"/>
    </source>
</evidence>
<evidence type="ECO:0000313" key="4">
    <source>
        <dbReference type="Proteomes" id="UP000634668"/>
    </source>
</evidence>
<sequence>MNLIDIPNFINTHITKRSESLFQSDIENNKELLSQKIARKSVLVIGGAGTIGSSYIKAILKFKPGKLYVVDTNENGLTELTRQLRSDANMFVPDDFRTYPMNFGDPVFKKMFLAEGPFHIVANFAAHKHVRSEKDKYSIEAMIDNNVFKAKEFLDLLVDHKPEHFFCVSTDKAANPVNVMGASKKLMEEVIMAYSKDLQITTARFANVAFSNGSLLAGYIERLFQNQPISCPSDVQRFFVSPEESGQICMLACMLGNSGEIFFPKLAAEEMAYFKDITIDFFKASNRPIVECKSEEEAKQKALSLKENDPYPVYFFDTDTSGEKLYEEFFTDKDVVDQETYSSLGVIKNARRLPQTEIDKIILELKDLMDSGNHDKSAIVGMLQQHIPDFAHIETGKSLDQKM</sequence>
<dbReference type="EMBL" id="BMWP01000001">
    <property type="protein sequence ID" value="GGW22079.1"/>
    <property type="molecule type" value="Genomic_DNA"/>
</dbReference>
<feature type="domain" description="Polysaccharide biosynthesis protein CapD-like" evidence="2">
    <location>
        <begin position="42"/>
        <end position="344"/>
    </location>
</feature>
<comment type="similarity">
    <text evidence="1">Belongs to the polysaccharide synthase family.</text>
</comment>
<dbReference type="RefSeq" id="WP_026815141.1">
    <property type="nucleotide sequence ID" value="NZ_BMWP01000001.1"/>
</dbReference>
<dbReference type="InterPro" id="IPR051203">
    <property type="entry name" value="Polysaccharide_Synthase-Rel"/>
</dbReference>
<reference evidence="3" key="2">
    <citation type="submission" date="2020-09" db="EMBL/GenBank/DDBJ databases">
        <authorList>
            <person name="Sun Q."/>
            <person name="Kim S."/>
        </authorList>
    </citation>
    <scope>NUCLEOTIDE SEQUENCE</scope>
    <source>
        <strain evidence="3">KCTC 12113</strain>
    </source>
</reference>
<proteinExistence type="inferred from homology"/>